<keyword evidence="5" id="KW-1185">Reference proteome</keyword>
<dbReference type="EMBL" id="RWJN01000024">
    <property type="protein sequence ID" value="TCD70290.1"/>
    <property type="molecule type" value="Genomic_DNA"/>
</dbReference>
<dbReference type="InterPro" id="IPR036291">
    <property type="entry name" value="NAD(P)-bd_dom_sf"/>
</dbReference>
<dbReference type="InterPro" id="IPR050425">
    <property type="entry name" value="NAD(P)_dehydrat-like"/>
</dbReference>
<accession>A0A4R0RNB6</accession>
<name>A0A4R0RNB6_9APHY</name>
<dbReference type="STRING" id="92696.A0A4R0RNB6"/>
<feature type="domain" description="NAD-dependent epimerase/dehydratase" evidence="3">
    <location>
        <begin position="10"/>
        <end position="277"/>
    </location>
</feature>
<dbReference type="AlphaFoldDB" id="A0A4R0RNB6"/>
<dbReference type="PANTHER" id="PTHR10366:SF564">
    <property type="entry name" value="STEROL-4-ALPHA-CARBOXYLATE 3-DEHYDROGENASE, DECARBOXYLATING"/>
    <property type="match status" value="1"/>
</dbReference>
<dbReference type="Pfam" id="PF01370">
    <property type="entry name" value="Epimerase"/>
    <property type="match status" value="1"/>
</dbReference>
<keyword evidence="1" id="KW-0560">Oxidoreductase</keyword>
<comment type="caution">
    <text evidence="4">The sequence shown here is derived from an EMBL/GenBank/DDBJ whole genome shotgun (WGS) entry which is preliminary data.</text>
</comment>
<sequence length="355" mass="38344">MPIVSSNATILVTGSNGFLGTWVVDTLLKRGFTVRAAVRSEARGQHLLKTFQSYGDKLQLFPIGDIAADGAFDEAVKAVEGIVHTAAKLSTGLEEADPRDVANTAIQGNLGILNSAQKYGTSLKRVVLTSSTGARTGFASAPKLVTGNDWNEDAVQACEKSGKATLGMLKYTASKTLAEKAAWEWYEKNKSSLNWELTAFSPPYIFGPVLHDIGAADSASFKGSNRFFHDTVAKGVNMSHPGRTLLDSPASGWIDVRDAAELHVRALETPAAAGERIIIAAGGFVWQDAIDAVNALPKSPWPSHKEPFTKGLSGEKQHYVTYDTSVEQRVFGYTFRTLQETASDMLADYERRGWA</sequence>
<dbReference type="SUPFAM" id="SSF51735">
    <property type="entry name" value="NAD(P)-binding Rossmann-fold domains"/>
    <property type="match status" value="1"/>
</dbReference>
<evidence type="ECO:0000256" key="1">
    <source>
        <dbReference type="ARBA" id="ARBA00023002"/>
    </source>
</evidence>
<evidence type="ECO:0000313" key="4">
    <source>
        <dbReference type="EMBL" id="TCD70290.1"/>
    </source>
</evidence>
<organism evidence="4 5">
    <name type="scientific">Steccherinum ochraceum</name>
    <dbReference type="NCBI Taxonomy" id="92696"/>
    <lineage>
        <taxon>Eukaryota</taxon>
        <taxon>Fungi</taxon>
        <taxon>Dikarya</taxon>
        <taxon>Basidiomycota</taxon>
        <taxon>Agaricomycotina</taxon>
        <taxon>Agaricomycetes</taxon>
        <taxon>Polyporales</taxon>
        <taxon>Steccherinaceae</taxon>
        <taxon>Steccherinum</taxon>
    </lineage>
</organism>
<reference evidence="4 5" key="1">
    <citation type="submission" date="2018-11" db="EMBL/GenBank/DDBJ databases">
        <title>Genome assembly of Steccherinum ochraceum LE-BIN_3174, the white-rot fungus of the Steccherinaceae family (The Residual Polyporoid clade, Polyporales, Basidiomycota).</title>
        <authorList>
            <person name="Fedorova T.V."/>
            <person name="Glazunova O.A."/>
            <person name="Landesman E.O."/>
            <person name="Moiseenko K.V."/>
            <person name="Psurtseva N.V."/>
            <person name="Savinova O.S."/>
            <person name="Shakhova N.V."/>
            <person name="Tyazhelova T.V."/>
            <person name="Vasina D.V."/>
        </authorList>
    </citation>
    <scope>NUCLEOTIDE SEQUENCE [LARGE SCALE GENOMIC DNA]</scope>
    <source>
        <strain evidence="4 5">LE-BIN_3174</strain>
    </source>
</reference>
<proteinExistence type="inferred from homology"/>
<evidence type="ECO:0000313" key="5">
    <source>
        <dbReference type="Proteomes" id="UP000292702"/>
    </source>
</evidence>
<dbReference type="InterPro" id="IPR001509">
    <property type="entry name" value="Epimerase_deHydtase"/>
</dbReference>
<evidence type="ECO:0000259" key="3">
    <source>
        <dbReference type="Pfam" id="PF01370"/>
    </source>
</evidence>
<dbReference type="Gene3D" id="3.40.50.720">
    <property type="entry name" value="NAD(P)-binding Rossmann-like Domain"/>
    <property type="match status" value="1"/>
</dbReference>
<dbReference type="Proteomes" id="UP000292702">
    <property type="component" value="Unassembled WGS sequence"/>
</dbReference>
<dbReference type="OrthoDB" id="2735536at2759"/>
<dbReference type="PANTHER" id="PTHR10366">
    <property type="entry name" value="NAD DEPENDENT EPIMERASE/DEHYDRATASE"/>
    <property type="match status" value="1"/>
</dbReference>
<comment type="similarity">
    <text evidence="2">Belongs to the NAD(P)-dependent epimerase/dehydratase family. Dihydroflavonol-4-reductase subfamily.</text>
</comment>
<dbReference type="GO" id="GO:0016616">
    <property type="term" value="F:oxidoreductase activity, acting on the CH-OH group of donors, NAD or NADP as acceptor"/>
    <property type="evidence" value="ECO:0007669"/>
    <property type="project" value="TreeGrafter"/>
</dbReference>
<gene>
    <name evidence="4" type="primary">GRE2_8</name>
    <name evidence="4" type="ORF">EIP91_004191</name>
</gene>
<evidence type="ECO:0000256" key="2">
    <source>
        <dbReference type="ARBA" id="ARBA00023445"/>
    </source>
</evidence>
<protein>
    <submittedName>
        <fullName evidence="4">Methylglyoxal reductase (NADPH-dependent) gre2</fullName>
    </submittedName>
</protein>